<evidence type="ECO:0000256" key="3">
    <source>
        <dbReference type="SAM" id="MobiDB-lite"/>
    </source>
</evidence>
<proteinExistence type="predicted"/>
<dbReference type="RefSeq" id="WP_317975976.1">
    <property type="nucleotide sequence ID" value="NZ_BTFW01000001.1"/>
</dbReference>
<dbReference type="Proteomes" id="UP001187221">
    <property type="component" value="Unassembled WGS sequence"/>
</dbReference>
<dbReference type="Gene3D" id="1.10.357.10">
    <property type="entry name" value="Tetracycline Repressor, domain 2"/>
    <property type="match status" value="1"/>
</dbReference>
<gene>
    <name evidence="5" type="ORF">NUTIK01_31680</name>
</gene>
<name>A0ABQ6PAW5_9SPHN</name>
<dbReference type="InterPro" id="IPR001647">
    <property type="entry name" value="HTH_TetR"/>
</dbReference>
<evidence type="ECO:0000313" key="6">
    <source>
        <dbReference type="Proteomes" id="UP001187221"/>
    </source>
</evidence>
<keyword evidence="1 2" id="KW-0238">DNA-binding</keyword>
<feature type="domain" description="HTH tetR-type" evidence="4">
    <location>
        <begin position="34"/>
        <end position="94"/>
    </location>
</feature>
<dbReference type="EMBL" id="BTFW01000001">
    <property type="protein sequence ID" value="GMM62391.1"/>
    <property type="molecule type" value="Genomic_DNA"/>
</dbReference>
<feature type="region of interest" description="Disordered" evidence="3">
    <location>
        <begin position="1"/>
        <end position="34"/>
    </location>
</feature>
<keyword evidence="6" id="KW-1185">Reference proteome</keyword>
<dbReference type="Pfam" id="PF00440">
    <property type="entry name" value="TetR_N"/>
    <property type="match status" value="1"/>
</dbReference>
<feature type="compositionally biased region" description="Basic and acidic residues" evidence="3">
    <location>
        <begin position="18"/>
        <end position="34"/>
    </location>
</feature>
<comment type="caution">
    <text evidence="5">The sequence shown here is derived from an EMBL/GenBank/DDBJ whole genome shotgun (WGS) entry which is preliminary data.</text>
</comment>
<organism evidence="5 6">
    <name type="scientific">Novosphingobium pituita</name>
    <dbReference type="NCBI Taxonomy" id="3056842"/>
    <lineage>
        <taxon>Bacteria</taxon>
        <taxon>Pseudomonadati</taxon>
        <taxon>Pseudomonadota</taxon>
        <taxon>Alphaproteobacteria</taxon>
        <taxon>Sphingomonadales</taxon>
        <taxon>Sphingomonadaceae</taxon>
        <taxon>Novosphingobium</taxon>
    </lineage>
</organism>
<accession>A0ABQ6PAW5</accession>
<feature type="DNA-binding region" description="H-T-H motif" evidence="2">
    <location>
        <begin position="57"/>
        <end position="76"/>
    </location>
</feature>
<sequence>MVVQSEEAEPVRKAARTRRTEAAAKPDSRDGANRGSRELWLDAACELLLDQGVAAVMIQPLSKRLKLSRTSFYWFFEDREELLDAVLERWRDRNTGSIRERSSAYAETIGEATLNLFDCWLDPELFDTRFEFAVRSWALQSEEVAAEIKAADQQRLEAITAMFTRFGYPLAEADARARTVYLTQIGYISMQTVEAPNVRMPRVAHYVEIFTGKPAQPRELARFFARHHYS</sequence>
<reference evidence="5 6" key="1">
    <citation type="submission" date="2023-06" db="EMBL/GenBank/DDBJ databases">
        <title>Draft genome sequence of Novosphingobium sp. strain IK01.</title>
        <authorList>
            <person name="Hatamoto M."/>
            <person name="Ikarashi T."/>
            <person name="Yamaguchi T."/>
        </authorList>
    </citation>
    <scope>NUCLEOTIDE SEQUENCE [LARGE SCALE GENOMIC DNA]</scope>
    <source>
        <strain evidence="5 6">IK01</strain>
    </source>
</reference>
<dbReference type="InterPro" id="IPR009057">
    <property type="entry name" value="Homeodomain-like_sf"/>
</dbReference>
<protein>
    <submittedName>
        <fullName evidence="5">TetR/AcrR family transcriptional regulator</fullName>
    </submittedName>
</protein>
<evidence type="ECO:0000256" key="1">
    <source>
        <dbReference type="ARBA" id="ARBA00023125"/>
    </source>
</evidence>
<evidence type="ECO:0000259" key="4">
    <source>
        <dbReference type="PROSITE" id="PS50977"/>
    </source>
</evidence>
<evidence type="ECO:0000313" key="5">
    <source>
        <dbReference type="EMBL" id="GMM62391.1"/>
    </source>
</evidence>
<evidence type="ECO:0000256" key="2">
    <source>
        <dbReference type="PROSITE-ProRule" id="PRU00335"/>
    </source>
</evidence>
<dbReference type="PROSITE" id="PS50977">
    <property type="entry name" value="HTH_TETR_2"/>
    <property type="match status" value="1"/>
</dbReference>
<dbReference type="SUPFAM" id="SSF46689">
    <property type="entry name" value="Homeodomain-like"/>
    <property type="match status" value="1"/>
</dbReference>